<dbReference type="AlphaFoldDB" id="A0A7S2SH70"/>
<feature type="region of interest" description="Disordered" evidence="1">
    <location>
        <begin position="1"/>
        <end position="21"/>
    </location>
</feature>
<protein>
    <submittedName>
        <fullName evidence="2">Uncharacterized protein</fullName>
    </submittedName>
</protein>
<evidence type="ECO:0000256" key="1">
    <source>
        <dbReference type="SAM" id="MobiDB-lite"/>
    </source>
</evidence>
<name>A0A7S2SH70_9STRA</name>
<gene>
    <name evidence="2" type="ORF">RMAR1173_LOCUS14815</name>
</gene>
<evidence type="ECO:0000313" key="2">
    <source>
        <dbReference type="EMBL" id="CAD9700032.1"/>
    </source>
</evidence>
<reference evidence="2" key="1">
    <citation type="submission" date="2021-01" db="EMBL/GenBank/DDBJ databases">
        <authorList>
            <person name="Corre E."/>
            <person name="Pelletier E."/>
            <person name="Niang G."/>
            <person name="Scheremetjew M."/>
            <person name="Finn R."/>
            <person name="Kale V."/>
            <person name="Holt S."/>
            <person name="Cochrane G."/>
            <person name="Meng A."/>
            <person name="Brown T."/>
            <person name="Cohen L."/>
        </authorList>
    </citation>
    <scope>NUCLEOTIDE SEQUENCE</scope>
    <source>
        <strain evidence="2">CCMP1243</strain>
    </source>
</reference>
<sequence length="215" mass="24259">MRGLQASFDKISTNPSELLSQEEQTQLRGASLREFQGLLDEHDPQHSFCGLSQTVVGGGVVLWTQLQSPEEVERALRRSVQVKNGKLGVFTHWLVSEPRPLDPGMAEDVATRFLDYGWSDPQDVVAEYTSMGGDRDERFKALLKMEEQLKITQGGIRVKILFKVKSQSGAAKEPSTLPAAKFPVLQEPLEAVLVEDGDGGKKKKRWLMRRVFWYW</sequence>
<organism evidence="2">
    <name type="scientific">Rhizochromulina marina</name>
    <dbReference type="NCBI Taxonomy" id="1034831"/>
    <lineage>
        <taxon>Eukaryota</taxon>
        <taxon>Sar</taxon>
        <taxon>Stramenopiles</taxon>
        <taxon>Ochrophyta</taxon>
        <taxon>Dictyochophyceae</taxon>
        <taxon>Rhizochromulinales</taxon>
        <taxon>Rhizochromulina</taxon>
    </lineage>
</organism>
<dbReference type="EMBL" id="HBHJ01022429">
    <property type="protein sequence ID" value="CAD9700032.1"/>
    <property type="molecule type" value="Transcribed_RNA"/>
</dbReference>
<accession>A0A7S2SH70</accession>
<feature type="compositionally biased region" description="Polar residues" evidence="1">
    <location>
        <begin position="10"/>
        <end position="21"/>
    </location>
</feature>
<proteinExistence type="predicted"/>